<dbReference type="OrthoDB" id="1071576at2"/>
<keyword evidence="1" id="KW-0812">Transmembrane</keyword>
<dbReference type="AlphaFoldDB" id="A0A379DWM0"/>
<gene>
    <name evidence="2" type="ORF">DXC89_09855</name>
    <name evidence="3" type="ORF">NCTC11157_00607</name>
</gene>
<feature type="transmembrane region" description="Helical" evidence="1">
    <location>
        <begin position="7"/>
        <end position="29"/>
    </location>
</feature>
<proteinExistence type="predicted"/>
<evidence type="ECO:0000256" key="1">
    <source>
        <dbReference type="SAM" id="Phobius"/>
    </source>
</evidence>
<keyword evidence="1" id="KW-1133">Transmembrane helix</keyword>
<accession>A0A379DWM0</accession>
<evidence type="ECO:0000313" key="5">
    <source>
        <dbReference type="Proteomes" id="UP000260835"/>
    </source>
</evidence>
<name>A0A379DWM0_9BACT</name>
<reference evidence="2 5" key="2">
    <citation type="submission" date="2018-08" db="EMBL/GenBank/DDBJ databases">
        <title>A genome reference for cultivated species of the human gut microbiota.</title>
        <authorList>
            <person name="Zou Y."/>
            <person name="Xue W."/>
            <person name="Luo G."/>
        </authorList>
    </citation>
    <scope>NUCLEOTIDE SEQUENCE [LARGE SCALE GENOMIC DNA]</scope>
    <source>
        <strain evidence="2 5">TF09-12</strain>
    </source>
</reference>
<dbReference type="EMBL" id="QSRD01000095">
    <property type="protein sequence ID" value="RGK94668.1"/>
    <property type="molecule type" value="Genomic_DNA"/>
</dbReference>
<dbReference type="EMBL" id="UGTL01000001">
    <property type="protein sequence ID" value="SUB84888.1"/>
    <property type="molecule type" value="Genomic_DNA"/>
</dbReference>
<sequence>MNKNTKMGVLFVGIWNLFLLILFGTYLIATKRPFEYFIDEETNGMISLAFLILWSAIWFAIGKHISKDIEAKKHFLKEQYPLIGNEEINKIIRNIYFLKLKAMLQMD</sequence>
<dbReference type="GeneID" id="91081851"/>
<evidence type="ECO:0000313" key="3">
    <source>
        <dbReference type="EMBL" id="SUB84888.1"/>
    </source>
</evidence>
<dbReference type="Proteomes" id="UP000260835">
    <property type="component" value="Unassembled WGS sequence"/>
</dbReference>
<evidence type="ECO:0000313" key="2">
    <source>
        <dbReference type="EMBL" id="RGK94668.1"/>
    </source>
</evidence>
<keyword evidence="1" id="KW-0472">Membrane</keyword>
<organism evidence="3 4">
    <name type="scientific">Prevotella disiens</name>
    <dbReference type="NCBI Taxonomy" id="28130"/>
    <lineage>
        <taxon>Bacteria</taxon>
        <taxon>Pseudomonadati</taxon>
        <taxon>Bacteroidota</taxon>
        <taxon>Bacteroidia</taxon>
        <taxon>Bacteroidales</taxon>
        <taxon>Prevotellaceae</taxon>
        <taxon>Prevotella</taxon>
    </lineage>
</organism>
<dbReference type="RefSeq" id="WP_021669186.1">
    <property type="nucleotide sequence ID" value="NZ_CABOGP010000095.1"/>
</dbReference>
<protein>
    <submittedName>
        <fullName evidence="3">Uncharacterized protein</fullName>
    </submittedName>
</protein>
<evidence type="ECO:0000313" key="4">
    <source>
        <dbReference type="Proteomes" id="UP000254072"/>
    </source>
</evidence>
<reference evidence="3 4" key="1">
    <citation type="submission" date="2018-06" db="EMBL/GenBank/DDBJ databases">
        <authorList>
            <consortium name="Pathogen Informatics"/>
            <person name="Doyle S."/>
        </authorList>
    </citation>
    <scope>NUCLEOTIDE SEQUENCE [LARGE SCALE GENOMIC DNA]</scope>
    <source>
        <strain evidence="3 4">NCTC11157</strain>
    </source>
</reference>
<dbReference type="Proteomes" id="UP000254072">
    <property type="component" value="Unassembled WGS sequence"/>
</dbReference>
<feature type="transmembrane region" description="Helical" evidence="1">
    <location>
        <begin position="44"/>
        <end position="62"/>
    </location>
</feature>